<proteinExistence type="inferred from homology"/>
<feature type="domain" description="Helicase ATP-binding" evidence="13">
    <location>
        <begin position="551"/>
        <end position="729"/>
    </location>
</feature>
<dbReference type="GO" id="GO:0003724">
    <property type="term" value="F:RNA helicase activity"/>
    <property type="evidence" value="ECO:0007669"/>
    <property type="project" value="UniProtKB-EC"/>
</dbReference>
<dbReference type="InterPro" id="IPR035965">
    <property type="entry name" value="PAS-like_dom_sf"/>
</dbReference>
<organism evidence="16 17">
    <name type="scientific">Umbelopsis vinacea</name>
    <dbReference type="NCBI Taxonomy" id="44442"/>
    <lineage>
        <taxon>Eukaryota</taxon>
        <taxon>Fungi</taxon>
        <taxon>Fungi incertae sedis</taxon>
        <taxon>Mucoromycota</taxon>
        <taxon>Mucoromycotina</taxon>
        <taxon>Umbelopsidomycetes</taxon>
        <taxon>Umbelopsidales</taxon>
        <taxon>Umbelopsidaceae</taxon>
        <taxon>Umbelopsis</taxon>
    </lineage>
</organism>
<feature type="domain" description="PAS" evidence="12">
    <location>
        <begin position="1345"/>
        <end position="1391"/>
    </location>
</feature>
<dbReference type="InterPro" id="IPR013655">
    <property type="entry name" value="PAS_fold_3"/>
</dbReference>
<dbReference type="PROSITE" id="PS50112">
    <property type="entry name" value="PAS"/>
    <property type="match status" value="2"/>
</dbReference>
<dbReference type="GO" id="GO:0008380">
    <property type="term" value="P:RNA splicing"/>
    <property type="evidence" value="ECO:0007669"/>
    <property type="project" value="UniProtKB-KW"/>
</dbReference>
<dbReference type="SMART" id="SM00490">
    <property type="entry name" value="HELICc"/>
    <property type="match status" value="1"/>
</dbReference>
<feature type="region of interest" description="Disordered" evidence="11">
    <location>
        <begin position="186"/>
        <end position="395"/>
    </location>
</feature>
<dbReference type="NCBIfam" id="TIGR00229">
    <property type="entry name" value="sensory_box"/>
    <property type="match status" value="1"/>
</dbReference>
<evidence type="ECO:0000259" key="12">
    <source>
        <dbReference type="PROSITE" id="PS50112"/>
    </source>
</evidence>
<dbReference type="CDD" id="cd17953">
    <property type="entry name" value="DEADc_DDX46"/>
    <property type="match status" value="1"/>
</dbReference>
<dbReference type="PROSITE" id="PS00039">
    <property type="entry name" value="DEAD_ATP_HELICASE"/>
    <property type="match status" value="1"/>
</dbReference>
<feature type="domain" description="DEAD-box RNA helicase Q" evidence="15">
    <location>
        <begin position="520"/>
        <end position="548"/>
    </location>
</feature>
<dbReference type="EC" id="3.6.4.13" evidence="2"/>
<dbReference type="GO" id="GO:0005634">
    <property type="term" value="C:nucleus"/>
    <property type="evidence" value="ECO:0007669"/>
    <property type="project" value="UniProtKB-SubCell"/>
</dbReference>
<evidence type="ECO:0000256" key="9">
    <source>
        <dbReference type="ARBA" id="ARBA00038511"/>
    </source>
</evidence>
<evidence type="ECO:0000256" key="4">
    <source>
        <dbReference type="ARBA" id="ARBA00022801"/>
    </source>
</evidence>
<gene>
    <name evidence="16" type="ORF">INT44_000116</name>
</gene>
<dbReference type="GO" id="GO:0005524">
    <property type="term" value="F:ATP binding"/>
    <property type="evidence" value="ECO:0007669"/>
    <property type="project" value="UniProtKB-KW"/>
</dbReference>
<dbReference type="InterPro" id="IPR011545">
    <property type="entry name" value="DEAD/DEAH_box_helicase_dom"/>
</dbReference>
<feature type="compositionally biased region" description="Basic and acidic residues" evidence="11">
    <location>
        <begin position="369"/>
        <end position="378"/>
    </location>
</feature>
<feature type="domain" description="Helicase C-terminal" evidence="14">
    <location>
        <begin position="740"/>
        <end position="905"/>
    </location>
</feature>
<evidence type="ECO:0000256" key="3">
    <source>
        <dbReference type="ARBA" id="ARBA00022741"/>
    </source>
</evidence>
<keyword evidence="6" id="KW-0067">ATP-binding</keyword>
<dbReference type="Pfam" id="PF00271">
    <property type="entry name" value="Helicase_C"/>
    <property type="match status" value="1"/>
</dbReference>
<keyword evidence="4" id="KW-0378">Hydrolase</keyword>
<feature type="compositionally biased region" description="Acidic residues" evidence="11">
    <location>
        <begin position="227"/>
        <end position="241"/>
    </location>
</feature>
<comment type="caution">
    <text evidence="16">The sequence shown here is derived from an EMBL/GenBank/DDBJ whole genome shotgun (WGS) entry which is preliminary data.</text>
</comment>
<comment type="similarity">
    <text evidence="9">Belongs to the DEAD box helicase family. DDX46/PRP5 subfamily.</text>
</comment>
<evidence type="ECO:0000256" key="8">
    <source>
        <dbReference type="ARBA" id="ARBA00023242"/>
    </source>
</evidence>
<evidence type="ECO:0000256" key="7">
    <source>
        <dbReference type="ARBA" id="ARBA00023187"/>
    </source>
</evidence>
<feature type="compositionally biased region" description="Basic and acidic residues" evidence="11">
    <location>
        <begin position="209"/>
        <end position="219"/>
    </location>
</feature>
<evidence type="ECO:0000313" key="17">
    <source>
        <dbReference type="Proteomes" id="UP000612746"/>
    </source>
</evidence>
<dbReference type="Pfam" id="PF00270">
    <property type="entry name" value="DEAD"/>
    <property type="match status" value="1"/>
</dbReference>
<feature type="region of interest" description="Disordered" evidence="11">
    <location>
        <begin position="135"/>
        <end position="173"/>
    </location>
</feature>
<evidence type="ECO:0000256" key="2">
    <source>
        <dbReference type="ARBA" id="ARBA00012552"/>
    </source>
</evidence>
<feature type="compositionally biased region" description="Polar residues" evidence="11">
    <location>
        <begin position="319"/>
        <end position="334"/>
    </location>
</feature>
<dbReference type="SUPFAM" id="SSF52540">
    <property type="entry name" value="P-loop containing nucleoside triphosphate hydrolases"/>
    <property type="match status" value="2"/>
</dbReference>
<dbReference type="Proteomes" id="UP000612746">
    <property type="component" value="Unassembled WGS sequence"/>
</dbReference>
<keyword evidence="5" id="KW-0347">Helicase</keyword>
<dbReference type="SMART" id="SM00091">
    <property type="entry name" value="PAS"/>
    <property type="match status" value="2"/>
</dbReference>
<evidence type="ECO:0000256" key="5">
    <source>
        <dbReference type="ARBA" id="ARBA00022806"/>
    </source>
</evidence>
<dbReference type="GO" id="GO:0016787">
    <property type="term" value="F:hydrolase activity"/>
    <property type="evidence" value="ECO:0007669"/>
    <property type="project" value="UniProtKB-KW"/>
</dbReference>
<feature type="region of interest" description="Disordered" evidence="11">
    <location>
        <begin position="969"/>
        <end position="997"/>
    </location>
</feature>
<protein>
    <recommendedName>
        <fullName evidence="2">RNA helicase</fullName>
        <ecNumber evidence="2">3.6.4.13</ecNumber>
    </recommendedName>
</protein>
<dbReference type="InterPro" id="IPR000014">
    <property type="entry name" value="PAS"/>
</dbReference>
<dbReference type="PROSITE" id="PS51192">
    <property type="entry name" value="HELICASE_ATP_BIND_1"/>
    <property type="match status" value="1"/>
</dbReference>
<dbReference type="SMART" id="SM00487">
    <property type="entry name" value="DEXDc"/>
    <property type="match status" value="1"/>
</dbReference>
<dbReference type="PANTHER" id="PTHR47958">
    <property type="entry name" value="ATP-DEPENDENT RNA HELICASE DBP3"/>
    <property type="match status" value="1"/>
</dbReference>
<dbReference type="PROSITE" id="PS51195">
    <property type="entry name" value="Q_MOTIF"/>
    <property type="match status" value="1"/>
</dbReference>
<comment type="subcellular location">
    <subcellularLocation>
        <location evidence="1">Nucleus</location>
    </subcellularLocation>
</comment>
<dbReference type="Pfam" id="PF23469">
    <property type="entry name" value="KH_12"/>
    <property type="match status" value="1"/>
</dbReference>
<evidence type="ECO:0000256" key="10">
    <source>
        <dbReference type="PROSITE-ProRule" id="PRU00552"/>
    </source>
</evidence>
<evidence type="ECO:0000259" key="14">
    <source>
        <dbReference type="PROSITE" id="PS51194"/>
    </source>
</evidence>
<dbReference type="Pfam" id="PF08447">
    <property type="entry name" value="PAS_3"/>
    <property type="match status" value="1"/>
</dbReference>
<reference evidence="16" key="1">
    <citation type="submission" date="2020-12" db="EMBL/GenBank/DDBJ databases">
        <title>Metabolic potential, ecology and presence of endohyphal bacteria is reflected in genomic diversity of Mucoromycotina.</title>
        <authorList>
            <person name="Muszewska A."/>
            <person name="Okrasinska A."/>
            <person name="Steczkiewicz K."/>
            <person name="Drgas O."/>
            <person name="Orlowska M."/>
            <person name="Perlinska-Lenart U."/>
            <person name="Aleksandrzak-Piekarczyk T."/>
            <person name="Szatraj K."/>
            <person name="Zielenkiewicz U."/>
            <person name="Pilsyk S."/>
            <person name="Malc E."/>
            <person name="Mieczkowski P."/>
            <person name="Kruszewska J.S."/>
            <person name="Biernat P."/>
            <person name="Pawlowska J."/>
        </authorList>
    </citation>
    <scope>NUCLEOTIDE SEQUENCE</scope>
    <source>
        <strain evidence="16">WA0000051536</strain>
    </source>
</reference>
<evidence type="ECO:0000259" key="13">
    <source>
        <dbReference type="PROSITE" id="PS51192"/>
    </source>
</evidence>
<dbReference type="CDD" id="cd00130">
    <property type="entry name" value="PAS"/>
    <property type="match status" value="2"/>
</dbReference>
<dbReference type="InterPro" id="IPR001650">
    <property type="entry name" value="Helicase_C-like"/>
</dbReference>
<keyword evidence="7" id="KW-0507">mRNA processing</keyword>
<keyword evidence="7" id="KW-0508">mRNA splicing</keyword>
<evidence type="ECO:0000256" key="1">
    <source>
        <dbReference type="ARBA" id="ARBA00004123"/>
    </source>
</evidence>
<feature type="domain" description="PAS" evidence="12">
    <location>
        <begin position="1184"/>
        <end position="1236"/>
    </location>
</feature>
<dbReference type="InterPro" id="IPR014001">
    <property type="entry name" value="Helicase_ATP-bd"/>
</dbReference>
<feature type="compositionally biased region" description="Low complexity" evidence="11">
    <location>
        <begin position="347"/>
        <end position="358"/>
    </location>
</feature>
<dbReference type="InterPro" id="IPR013656">
    <property type="entry name" value="PAS_4"/>
</dbReference>
<dbReference type="InterPro" id="IPR000629">
    <property type="entry name" value="RNA-helicase_DEAD-box_CS"/>
</dbReference>
<feature type="compositionally biased region" description="Acidic residues" evidence="11">
    <location>
        <begin position="250"/>
        <end position="259"/>
    </location>
</feature>
<dbReference type="Gene3D" id="3.40.50.300">
    <property type="entry name" value="P-loop containing nucleotide triphosphate hydrolases"/>
    <property type="match status" value="2"/>
</dbReference>
<dbReference type="EMBL" id="JAEPRA010000017">
    <property type="protein sequence ID" value="KAG2174002.1"/>
    <property type="molecule type" value="Genomic_DNA"/>
</dbReference>
<accession>A0A8H7PHD3</accession>
<feature type="compositionally biased region" description="Acidic residues" evidence="11">
    <location>
        <begin position="429"/>
        <end position="450"/>
    </location>
</feature>
<keyword evidence="17" id="KW-1185">Reference proteome</keyword>
<evidence type="ECO:0000259" key="15">
    <source>
        <dbReference type="PROSITE" id="PS51195"/>
    </source>
</evidence>
<keyword evidence="3" id="KW-0547">Nucleotide-binding</keyword>
<keyword evidence="8" id="KW-0539">Nucleus</keyword>
<feature type="compositionally biased region" description="Basic and acidic residues" evidence="11">
    <location>
        <begin position="162"/>
        <end position="173"/>
    </location>
</feature>
<sequence>MLEISKRAEREGHSADLWDLHHDHIPRNGSDRRLPHTSVGNILIEIGTEILTGREKKTDIDRGETAAATEIGHIDQGTMAITGLRRGQDHHGMTTEDLAIDHDPTIDEKTKGDLTTATIFHSHLMNDFIHPQNLDKARETPKAPAAEAGSSQAMQETAALAADEKQQQIDREEVIRQRRERVEQWRKEREAAKQAEQPEGESNAQPSEVAKDTNDKVEAQDTGEQAEATEDAMDEDAEPAENDTGKNWSLEDDEDDDTMAVDNEQQQSVPDLPDDGKFLALPKQDDDAEDEKAESLVSKPPVRRNMMTIGKGFGKPMASDTTQNASQSNNNAPTKSKMRIGFGMGLGNKLNGLGAAKKTAPKPMNVDKQPSKTEKEQEQMQVDQNDDVDPLEAYMVDVDAAVQRLNDEDLVKLNSGSSKSNGKDGRLSDDDDDGQPVDKNDDDSDIGSDPEDILAMAAKRVKKKDLAPVDHSKVEYEYFRKDFYIEPPEMKELTQDQVDLLRIELDGIKIRGVDCPKPIQKWTHCGLPSGCLEIIRKLKYDKPTPIQSQAIPAIMNGRDVIGVAKTGSGKTIAFLLPMFRHIKDQRPIENGEGPISVIMTPTRELAVQIHRECKPFLKILGLRAVCAYGGSPIKDQIADLKRGAEIIVCTPGRMIDLLCANSGRVTNLRRVTYMVLDEADRMFDMGFEPQVMKIVNNARPSKQTVLFSATFPRQMEALARKALKRPLEITVGGRSVVCEDVTQIVEVREDESKFVRLLEILGQFYNTENEDARTLIFVDKQEAADNLLRDLIRRGYMCLSLHGGKDQLDRDSTLSDFKAGVSNILIATSVAARGLDVKQLKLVVNYECPNHMEDYVHRVGRTGRAGNKGTAYTFITPEQDRYAMDIAKALKLSDQPVPADLQKLVDEFQEKVKSGKERISSSGFGGKGLERLDKDRDMVKKFQKKAYGGEDDEESEDEAEHSLNVEFKAVQADTRAGARTDSEPSGPTPHAFATQSTEELTPQALAAKKAVEQVAARINALSSANKTGRKVQDIINDINSKYKETAVKQDEDAKEGNPGFAYEIEINDYPQKARWRVTNKEMITQIIEVSGAAITTRGTYFPPGRQPGGNERKLYLFIEGDSEMVIDKAKNEVKRILMEATVAQMEQDARTGGGGATGRYSVVGLRIWLYCAARPTIANFHDTSDESKILYASDSVADVLGYSPDDVVGRSAFEFLHPDEAPTIRRLNMARIQAQEVSALTYCRYKRSDGEYADVEAIFHYCYDVVILATFLRRPETERHYVRAQSALTLHIIKPDGSLEMVQGSENQERTMGLQIERYNWDDTQRSLEPRFAVILNRFTRSLSILFVSQAAQEMVGVRTEDAVGKSFFDYVDPQDQPQLRHALEEAKTTDEFVHVCFNWCTRGQVVCLLEGISSCTSDGIVVVFRKCTRQGIE</sequence>
<name>A0A8H7PHD3_9FUNG</name>
<dbReference type="InterPro" id="IPR056149">
    <property type="entry name" value="PRP5/DDX46/KHDC4_KH"/>
</dbReference>
<dbReference type="InterPro" id="IPR027417">
    <property type="entry name" value="P-loop_NTPase"/>
</dbReference>
<feature type="region of interest" description="Disordered" evidence="11">
    <location>
        <begin position="409"/>
        <end position="450"/>
    </location>
</feature>
<evidence type="ECO:0000256" key="11">
    <source>
        <dbReference type="SAM" id="MobiDB-lite"/>
    </source>
</evidence>
<evidence type="ECO:0000313" key="16">
    <source>
        <dbReference type="EMBL" id="KAG2174002.1"/>
    </source>
</evidence>
<dbReference type="OrthoDB" id="196131at2759"/>
<dbReference type="CDD" id="cd18787">
    <property type="entry name" value="SF2_C_DEAD"/>
    <property type="match status" value="1"/>
</dbReference>
<evidence type="ECO:0000256" key="6">
    <source>
        <dbReference type="ARBA" id="ARBA00022840"/>
    </source>
</evidence>
<dbReference type="Pfam" id="PF08448">
    <property type="entry name" value="PAS_4"/>
    <property type="match status" value="1"/>
</dbReference>
<dbReference type="Gene3D" id="3.30.450.20">
    <property type="entry name" value="PAS domain"/>
    <property type="match status" value="2"/>
</dbReference>
<dbReference type="FunFam" id="3.40.50.300:FF:000079">
    <property type="entry name" value="probable ATP-dependent RNA helicase DDX17"/>
    <property type="match status" value="1"/>
</dbReference>
<feature type="short sequence motif" description="Q motif" evidence="10">
    <location>
        <begin position="520"/>
        <end position="548"/>
    </location>
</feature>
<dbReference type="InterPro" id="IPR014014">
    <property type="entry name" value="RNA_helicase_DEAD_Q_motif"/>
</dbReference>
<dbReference type="PROSITE" id="PS51194">
    <property type="entry name" value="HELICASE_CTER"/>
    <property type="match status" value="1"/>
</dbReference>
<dbReference type="GO" id="GO:0003676">
    <property type="term" value="F:nucleic acid binding"/>
    <property type="evidence" value="ECO:0007669"/>
    <property type="project" value="InterPro"/>
</dbReference>
<dbReference type="SUPFAM" id="SSF55785">
    <property type="entry name" value="PYP-like sensor domain (PAS domain)"/>
    <property type="match status" value="2"/>
</dbReference>